<sequence>MAATRQQSEGDDINPTTEVRRRRPWKQRDVRDRKNWSEERQRWIQTHANSGLSMEALDVYKEMCEQGVVMDKYTFTFILKASGIIKDEKTGCVIHGRVVKCGFYSNVFVGNALVAFYAKCHMIEACRSVFEEILQKDLVSWNSVISGYTTNGRFIEALELFHTLLHNESIGAPDHATFKVYQKLEAEIGPV</sequence>
<evidence type="ECO:0000313" key="2">
    <source>
        <dbReference type="Proteomes" id="UP001055879"/>
    </source>
</evidence>
<dbReference type="EMBL" id="CM042062">
    <property type="protein sequence ID" value="KAI3669421.1"/>
    <property type="molecule type" value="Genomic_DNA"/>
</dbReference>
<proteinExistence type="predicted"/>
<accession>A0ACB8XLW0</accession>
<evidence type="ECO:0000313" key="1">
    <source>
        <dbReference type="EMBL" id="KAI3669421.1"/>
    </source>
</evidence>
<reference evidence="1 2" key="2">
    <citation type="journal article" date="2022" name="Mol. Ecol. Resour.">
        <title>The genomes of chicory, endive, great burdock and yacon provide insights into Asteraceae paleo-polyploidization history and plant inulin production.</title>
        <authorList>
            <person name="Fan W."/>
            <person name="Wang S."/>
            <person name="Wang H."/>
            <person name="Wang A."/>
            <person name="Jiang F."/>
            <person name="Liu H."/>
            <person name="Zhao H."/>
            <person name="Xu D."/>
            <person name="Zhang Y."/>
        </authorList>
    </citation>
    <scope>NUCLEOTIDE SEQUENCE [LARGE SCALE GENOMIC DNA]</scope>
    <source>
        <strain evidence="2">cv. Niubang</strain>
    </source>
</reference>
<organism evidence="1 2">
    <name type="scientific">Arctium lappa</name>
    <name type="common">Greater burdock</name>
    <name type="synonym">Lappa major</name>
    <dbReference type="NCBI Taxonomy" id="4217"/>
    <lineage>
        <taxon>Eukaryota</taxon>
        <taxon>Viridiplantae</taxon>
        <taxon>Streptophyta</taxon>
        <taxon>Embryophyta</taxon>
        <taxon>Tracheophyta</taxon>
        <taxon>Spermatophyta</taxon>
        <taxon>Magnoliopsida</taxon>
        <taxon>eudicotyledons</taxon>
        <taxon>Gunneridae</taxon>
        <taxon>Pentapetalae</taxon>
        <taxon>asterids</taxon>
        <taxon>campanulids</taxon>
        <taxon>Asterales</taxon>
        <taxon>Asteraceae</taxon>
        <taxon>Carduoideae</taxon>
        <taxon>Cardueae</taxon>
        <taxon>Arctiinae</taxon>
        <taxon>Arctium</taxon>
    </lineage>
</organism>
<reference evidence="2" key="1">
    <citation type="journal article" date="2022" name="Mol. Ecol. Resour.">
        <title>The genomes of chicory, endive, great burdock and yacon provide insights into Asteraceae palaeo-polyploidization history and plant inulin production.</title>
        <authorList>
            <person name="Fan W."/>
            <person name="Wang S."/>
            <person name="Wang H."/>
            <person name="Wang A."/>
            <person name="Jiang F."/>
            <person name="Liu H."/>
            <person name="Zhao H."/>
            <person name="Xu D."/>
            <person name="Zhang Y."/>
        </authorList>
    </citation>
    <scope>NUCLEOTIDE SEQUENCE [LARGE SCALE GENOMIC DNA]</scope>
    <source>
        <strain evidence="2">cv. Niubang</strain>
    </source>
</reference>
<gene>
    <name evidence="1" type="ORF">L6452_40656</name>
</gene>
<dbReference type="Proteomes" id="UP001055879">
    <property type="component" value="Linkage Group LG16"/>
</dbReference>
<name>A0ACB8XLW0_ARCLA</name>
<comment type="caution">
    <text evidence="1">The sequence shown here is derived from an EMBL/GenBank/DDBJ whole genome shotgun (WGS) entry which is preliminary data.</text>
</comment>
<protein>
    <submittedName>
        <fullName evidence="1">Uncharacterized protein</fullName>
    </submittedName>
</protein>
<keyword evidence="2" id="KW-1185">Reference proteome</keyword>